<dbReference type="RefSeq" id="WP_344916197.1">
    <property type="nucleotide sequence ID" value="NZ_BAAAYO010000018.1"/>
</dbReference>
<organism evidence="6 7">
    <name type="scientific">Paenibacillus hodogayensis</name>
    <dbReference type="NCBI Taxonomy" id="279208"/>
    <lineage>
        <taxon>Bacteria</taxon>
        <taxon>Bacillati</taxon>
        <taxon>Bacillota</taxon>
        <taxon>Bacilli</taxon>
        <taxon>Bacillales</taxon>
        <taxon>Paenibacillaceae</taxon>
        <taxon>Paenibacillus</taxon>
    </lineage>
</organism>
<dbReference type="Proteomes" id="UP001589619">
    <property type="component" value="Unassembled WGS sequence"/>
</dbReference>
<dbReference type="Gene3D" id="2.102.10.10">
    <property type="entry name" value="Rieske [2Fe-2S] iron-sulphur domain"/>
    <property type="match status" value="1"/>
</dbReference>
<keyword evidence="3" id="KW-0408">Iron</keyword>
<name>A0ABV5W1H6_9BACL</name>
<dbReference type="EMBL" id="JBHMAG010000015">
    <property type="protein sequence ID" value="MFB9754404.1"/>
    <property type="molecule type" value="Genomic_DNA"/>
</dbReference>
<accession>A0ABV5W1H6</accession>
<dbReference type="InterPro" id="IPR036922">
    <property type="entry name" value="Rieske_2Fe-2S_sf"/>
</dbReference>
<keyword evidence="2" id="KW-0479">Metal-binding</keyword>
<dbReference type="PANTHER" id="PTHR21496:SF23">
    <property type="entry name" value="3-PHENYLPROPIONATE_CINNAMIC ACID DIOXYGENASE FERREDOXIN SUBUNIT"/>
    <property type="match status" value="1"/>
</dbReference>
<evidence type="ECO:0000313" key="6">
    <source>
        <dbReference type="EMBL" id="MFB9754404.1"/>
    </source>
</evidence>
<keyword evidence="7" id="KW-1185">Reference proteome</keyword>
<evidence type="ECO:0000259" key="5">
    <source>
        <dbReference type="PROSITE" id="PS51296"/>
    </source>
</evidence>
<dbReference type="SUPFAM" id="SSF50022">
    <property type="entry name" value="ISP domain"/>
    <property type="match status" value="1"/>
</dbReference>
<evidence type="ECO:0000313" key="7">
    <source>
        <dbReference type="Proteomes" id="UP001589619"/>
    </source>
</evidence>
<evidence type="ECO:0000256" key="1">
    <source>
        <dbReference type="ARBA" id="ARBA00022714"/>
    </source>
</evidence>
<sequence>MALYPVSAVEELPEGTFKIVQIGKRSVGVYNVKGDYYAVLNYCPHQGAELCRGTVCGTTLESQVYEFIYGRDQEILRCPWHGWEFDLKSGKSLFSDKVRTRSYPVVVENGTVQLVIGAEETKEEHHV</sequence>
<keyword evidence="1" id="KW-0001">2Fe-2S</keyword>
<protein>
    <submittedName>
        <fullName evidence="6">Rieske (2Fe-2S) protein</fullName>
    </submittedName>
</protein>
<feature type="domain" description="Rieske" evidence="5">
    <location>
        <begin position="3"/>
        <end position="114"/>
    </location>
</feature>
<evidence type="ECO:0000256" key="2">
    <source>
        <dbReference type="ARBA" id="ARBA00022723"/>
    </source>
</evidence>
<dbReference type="Pfam" id="PF00355">
    <property type="entry name" value="Rieske"/>
    <property type="match status" value="1"/>
</dbReference>
<dbReference type="InterPro" id="IPR017941">
    <property type="entry name" value="Rieske_2Fe-2S"/>
</dbReference>
<evidence type="ECO:0000256" key="4">
    <source>
        <dbReference type="ARBA" id="ARBA00023014"/>
    </source>
</evidence>
<comment type="caution">
    <text evidence="6">The sequence shown here is derived from an EMBL/GenBank/DDBJ whole genome shotgun (WGS) entry which is preliminary data.</text>
</comment>
<reference evidence="6 7" key="1">
    <citation type="submission" date="2024-09" db="EMBL/GenBank/DDBJ databases">
        <authorList>
            <person name="Sun Q."/>
            <person name="Mori K."/>
        </authorList>
    </citation>
    <scope>NUCLEOTIDE SEQUENCE [LARGE SCALE GENOMIC DNA]</scope>
    <source>
        <strain evidence="6 7">JCM 12520</strain>
    </source>
</reference>
<proteinExistence type="predicted"/>
<dbReference type="PROSITE" id="PS51296">
    <property type="entry name" value="RIESKE"/>
    <property type="match status" value="1"/>
</dbReference>
<keyword evidence="4" id="KW-0411">Iron-sulfur</keyword>
<gene>
    <name evidence="6" type="ORF">ACFFNY_22770</name>
</gene>
<dbReference type="PANTHER" id="PTHR21496">
    <property type="entry name" value="FERREDOXIN-RELATED"/>
    <property type="match status" value="1"/>
</dbReference>
<evidence type="ECO:0000256" key="3">
    <source>
        <dbReference type="ARBA" id="ARBA00023004"/>
    </source>
</evidence>